<keyword evidence="1" id="KW-0812">Transmembrane</keyword>
<name>A0ABU5IK29_9BURK</name>
<keyword evidence="3" id="KW-1185">Reference proteome</keyword>
<evidence type="ECO:0000313" key="2">
    <source>
        <dbReference type="EMBL" id="MDZ5459255.1"/>
    </source>
</evidence>
<feature type="transmembrane region" description="Helical" evidence="1">
    <location>
        <begin position="31"/>
        <end position="53"/>
    </location>
</feature>
<accession>A0ABU5IK29</accession>
<organism evidence="2 3">
    <name type="scientific">Azohydromonas lata</name>
    <dbReference type="NCBI Taxonomy" id="45677"/>
    <lineage>
        <taxon>Bacteria</taxon>
        <taxon>Pseudomonadati</taxon>
        <taxon>Pseudomonadota</taxon>
        <taxon>Betaproteobacteria</taxon>
        <taxon>Burkholderiales</taxon>
        <taxon>Sphaerotilaceae</taxon>
        <taxon>Azohydromonas</taxon>
    </lineage>
</organism>
<gene>
    <name evidence="2" type="ORF">SM757_22005</name>
</gene>
<dbReference type="Proteomes" id="UP001293718">
    <property type="component" value="Unassembled WGS sequence"/>
</dbReference>
<evidence type="ECO:0000256" key="1">
    <source>
        <dbReference type="SAM" id="Phobius"/>
    </source>
</evidence>
<protein>
    <submittedName>
        <fullName evidence="2">Uncharacterized protein</fullName>
    </submittedName>
</protein>
<evidence type="ECO:0000313" key="3">
    <source>
        <dbReference type="Proteomes" id="UP001293718"/>
    </source>
</evidence>
<keyword evidence="1" id="KW-0472">Membrane</keyword>
<proteinExistence type="predicted"/>
<comment type="caution">
    <text evidence="2">The sequence shown here is derived from an EMBL/GenBank/DDBJ whole genome shotgun (WGS) entry which is preliminary data.</text>
</comment>
<dbReference type="RefSeq" id="WP_322467040.1">
    <property type="nucleotide sequence ID" value="NZ_JAXOJX010000041.1"/>
</dbReference>
<sequence>MRDLYESDDALAEQAMADTFTHTRNDRTRSVAWEVAGCIAGLVLALLSAPTFWR</sequence>
<dbReference type="EMBL" id="JAXOJX010000041">
    <property type="protein sequence ID" value="MDZ5459255.1"/>
    <property type="molecule type" value="Genomic_DNA"/>
</dbReference>
<keyword evidence="1" id="KW-1133">Transmembrane helix</keyword>
<reference evidence="2 3" key="1">
    <citation type="submission" date="2023-11" db="EMBL/GenBank/DDBJ databases">
        <title>Draft genome of Azohydromonas lata strain H1 (DSM1123), a polyhydroxyalkanoate producer.</title>
        <authorList>
            <person name="Traversa D."/>
            <person name="D'Addabbo P."/>
            <person name="Pazzani C."/>
            <person name="Manzari C."/>
            <person name="Chiara M."/>
            <person name="Scrascia M."/>
        </authorList>
    </citation>
    <scope>NUCLEOTIDE SEQUENCE [LARGE SCALE GENOMIC DNA]</scope>
    <source>
        <strain evidence="2 3">H1</strain>
    </source>
</reference>